<keyword evidence="2" id="KW-0614">Plasmid</keyword>
<accession>A0A2P1BPT4</accession>
<sequence>MTDILQNHYSQVKTRTRFSRREKEKTLPFCRKLMAKAEGFTSRFDFSIHVAFCVRWVSGTGCHHCCAGVQLTRYCRQCVFTMIRWPIACSARLPIWPSSVDWPPSQERQPVSQPCHAGAEVLAELGLITYQTEYDPQIGCNIPTDITFTPALFSALDVSEVAVVAARRSRVDGKTCSAKAETETAGDGRADRKSVAVRA</sequence>
<dbReference type="EMBL" id="MG700550">
    <property type="protein sequence ID" value="AVI43742.1"/>
    <property type="molecule type" value="Genomic_DNA"/>
</dbReference>
<dbReference type="AlphaFoldDB" id="A0A2P1BPT4"/>
<name>A0A2P1BPT4_KLEPN</name>
<reference evidence="2" key="1">
    <citation type="submission" date="2017-12" db="EMBL/GenBank/DDBJ databases">
        <title>Insights into the successfully spreading KPC-encoding IncII plasmids.</title>
        <authorList>
            <person name="Brandt C."/>
            <person name="Pletz M.W."/>
            <person name="Makarewicz O."/>
        </authorList>
    </citation>
    <scope>NUCLEOTIDE SEQUENCE</scope>
    <source>
        <strain evidence="2">St015788/2</strain>
        <plasmid evidence="2">pUJ-84KPC</plasmid>
    </source>
</reference>
<proteinExistence type="predicted"/>
<protein>
    <submittedName>
        <fullName evidence="2">IncFII RepA protein family protein</fullName>
    </submittedName>
</protein>
<feature type="region of interest" description="Disordered" evidence="1">
    <location>
        <begin position="177"/>
        <end position="199"/>
    </location>
</feature>
<feature type="compositionally biased region" description="Basic and acidic residues" evidence="1">
    <location>
        <begin position="180"/>
        <end position="199"/>
    </location>
</feature>
<evidence type="ECO:0000256" key="1">
    <source>
        <dbReference type="SAM" id="MobiDB-lite"/>
    </source>
</evidence>
<organism evidence="2">
    <name type="scientific">Klebsiella pneumoniae</name>
    <dbReference type="NCBI Taxonomy" id="573"/>
    <lineage>
        <taxon>Bacteria</taxon>
        <taxon>Pseudomonadati</taxon>
        <taxon>Pseudomonadota</taxon>
        <taxon>Gammaproteobacteria</taxon>
        <taxon>Enterobacterales</taxon>
        <taxon>Enterobacteriaceae</taxon>
        <taxon>Klebsiella/Raoultella group</taxon>
        <taxon>Klebsiella</taxon>
        <taxon>Klebsiella pneumoniae complex</taxon>
    </lineage>
</organism>
<evidence type="ECO:0000313" key="2">
    <source>
        <dbReference type="EMBL" id="AVI43742.1"/>
    </source>
</evidence>
<geneLocation type="plasmid" evidence="2">
    <name>pUJ-84KPC</name>
</geneLocation>